<evidence type="ECO:0000313" key="2">
    <source>
        <dbReference type="Proteomes" id="UP000253676"/>
    </source>
</evidence>
<proteinExistence type="predicted"/>
<evidence type="ECO:0000313" key="1">
    <source>
        <dbReference type="EMBL" id="RBN50948.1"/>
    </source>
</evidence>
<accession>A0A366B436</accession>
<comment type="caution">
    <text evidence="1">The sequence shown here is derived from an EMBL/GenBank/DDBJ whole genome shotgun (WGS) entry which is preliminary data.</text>
</comment>
<protein>
    <submittedName>
        <fullName evidence="1">Uncharacterized protein</fullName>
    </submittedName>
</protein>
<gene>
    <name evidence="1" type="ORF">DR980_06350</name>
</gene>
<reference evidence="1 2" key="1">
    <citation type="submission" date="2018-07" db="EMBL/GenBank/DDBJ databases">
        <title>Complete genome sequence of Flavobacterium psychrolimnae LMG 22018.</title>
        <authorList>
            <person name="Kim D.-U."/>
        </authorList>
    </citation>
    <scope>NUCLEOTIDE SEQUENCE [LARGE SCALE GENOMIC DNA]</scope>
    <source>
        <strain evidence="1 2">LMG 22018</strain>
    </source>
</reference>
<dbReference type="AlphaFoldDB" id="A0A366B436"/>
<keyword evidence="2" id="KW-1185">Reference proteome</keyword>
<dbReference type="Proteomes" id="UP000253676">
    <property type="component" value="Unassembled WGS sequence"/>
</dbReference>
<sequence>MRIIFIKKVLSRKGTKMLRFSNNQISNSAIKLFFWSNFQLSVAIFLSAEKAHKKDFHFHLG</sequence>
<name>A0A366B436_9FLAO</name>
<dbReference type="EMBL" id="QNUX01000004">
    <property type="protein sequence ID" value="RBN50948.1"/>
    <property type="molecule type" value="Genomic_DNA"/>
</dbReference>
<organism evidence="1 2">
    <name type="scientific">Flavobacterium psychrolimnae</name>
    <dbReference type="NCBI Taxonomy" id="249351"/>
    <lineage>
        <taxon>Bacteria</taxon>
        <taxon>Pseudomonadati</taxon>
        <taxon>Bacteroidota</taxon>
        <taxon>Flavobacteriia</taxon>
        <taxon>Flavobacteriales</taxon>
        <taxon>Flavobacteriaceae</taxon>
        <taxon>Flavobacterium</taxon>
    </lineage>
</organism>